<proteinExistence type="predicted"/>
<reference evidence="2 3" key="1">
    <citation type="submission" date="2015-01" db="EMBL/GenBank/DDBJ databases">
        <title>The Genome Sequence of Exophiala oligosperma CBS72588.</title>
        <authorList>
            <consortium name="The Broad Institute Genomics Platform"/>
            <person name="Cuomo C."/>
            <person name="de Hoog S."/>
            <person name="Gorbushina A."/>
            <person name="Stielow B."/>
            <person name="Teixiera M."/>
            <person name="Abouelleil A."/>
            <person name="Chapman S.B."/>
            <person name="Priest M."/>
            <person name="Young S.K."/>
            <person name="Wortman J."/>
            <person name="Nusbaum C."/>
            <person name="Birren B."/>
        </authorList>
    </citation>
    <scope>NUCLEOTIDE SEQUENCE [LARGE SCALE GENOMIC DNA]</scope>
    <source>
        <strain evidence="2 3">CBS 72588</strain>
    </source>
</reference>
<dbReference type="PANTHER" id="PTHR13847">
    <property type="entry name" value="SARCOSINE DEHYDROGENASE-RELATED"/>
    <property type="match status" value="1"/>
</dbReference>
<dbReference type="InterPro" id="IPR036188">
    <property type="entry name" value="FAD/NAD-bd_sf"/>
</dbReference>
<dbReference type="OrthoDB" id="429143at2759"/>
<dbReference type="HOGENOM" id="CLU_022730_0_1_1"/>
<dbReference type="RefSeq" id="XP_016261068.1">
    <property type="nucleotide sequence ID" value="XM_016409314.1"/>
</dbReference>
<dbReference type="GeneID" id="27360096"/>
<dbReference type="AlphaFoldDB" id="A0A0D2BTR6"/>
<keyword evidence="3" id="KW-1185">Reference proteome</keyword>
<gene>
    <name evidence="2" type="ORF">PV06_08022</name>
</gene>
<dbReference type="STRING" id="215243.A0A0D2BTR6"/>
<name>A0A0D2BTR6_9EURO</name>
<dbReference type="EMBL" id="KN847338">
    <property type="protein sequence ID" value="KIW40852.1"/>
    <property type="molecule type" value="Genomic_DNA"/>
</dbReference>
<organism evidence="2 3">
    <name type="scientific">Exophiala oligosperma</name>
    <dbReference type="NCBI Taxonomy" id="215243"/>
    <lineage>
        <taxon>Eukaryota</taxon>
        <taxon>Fungi</taxon>
        <taxon>Dikarya</taxon>
        <taxon>Ascomycota</taxon>
        <taxon>Pezizomycotina</taxon>
        <taxon>Eurotiomycetes</taxon>
        <taxon>Chaetothyriomycetidae</taxon>
        <taxon>Chaetothyriales</taxon>
        <taxon>Herpotrichiellaceae</taxon>
        <taxon>Exophiala</taxon>
    </lineage>
</organism>
<dbReference type="Gene3D" id="3.50.50.60">
    <property type="entry name" value="FAD/NAD(P)-binding domain"/>
    <property type="match status" value="1"/>
</dbReference>
<protein>
    <recommendedName>
        <fullName evidence="1">FAD dependent oxidoreductase domain-containing protein</fullName>
    </recommendedName>
</protein>
<dbReference type="GO" id="GO:0005737">
    <property type="term" value="C:cytoplasm"/>
    <property type="evidence" value="ECO:0007669"/>
    <property type="project" value="TreeGrafter"/>
</dbReference>
<feature type="domain" description="FAD dependent oxidoreductase" evidence="1">
    <location>
        <begin position="36"/>
        <end position="414"/>
    </location>
</feature>
<dbReference type="Gene3D" id="3.30.9.10">
    <property type="entry name" value="D-Amino Acid Oxidase, subunit A, domain 2"/>
    <property type="match status" value="1"/>
</dbReference>
<sequence>MSQFLPVKSGLKSVWFREPQGLEDHRTTESLPEHSDIVIIGAGYAGAATAYHLAKDFPEISSITILEARGACSGATGRNGGHLRPDMYGHIPTYIDRYGVKVASEIAEFEIANMWAIKKAIEDEEIDCDFTLQRSVDVWCNEEAADKAAETYHRMQAYNLDYMKDVFFTRDPKAAEGYSGVRGAKAAGSFTAGTMWPAKFIQGLLKIVLATGRVNLQTHTPASSIQADSHHGWIVHTERGTISTRHVVHATNGYVASLLPQYERNVIPCKGICCHIAAPSGYELPAPLLNNSYIIRDEEKVLSYLIPRTDGGIVVGGALAKFLSFREQWYRNVDDSTLIDAAKDYYNDYMQRTYHGWKTYPAGITDIWTGVMGYSFDSHPHIGTVPGLEGQFINAGFNGHGMPLIWLVSKGVAKMVAAAHQGTDLPFSETGIPKVFETSQARIDRAVSNSEEEGDILGTGRIFLPEEDVKVRSQL</sequence>
<dbReference type="InterPro" id="IPR006076">
    <property type="entry name" value="FAD-dep_OxRdtase"/>
</dbReference>
<dbReference type="PANTHER" id="PTHR13847:SF279">
    <property type="entry name" value="FAD DEPENDENT OXIDOREDUCTASE DOMAIN-CONTAINING PROTEIN-RELATED"/>
    <property type="match status" value="1"/>
</dbReference>
<dbReference type="Proteomes" id="UP000053342">
    <property type="component" value="Unassembled WGS sequence"/>
</dbReference>
<evidence type="ECO:0000259" key="1">
    <source>
        <dbReference type="Pfam" id="PF01266"/>
    </source>
</evidence>
<evidence type="ECO:0000313" key="3">
    <source>
        <dbReference type="Proteomes" id="UP000053342"/>
    </source>
</evidence>
<dbReference type="SUPFAM" id="SSF51905">
    <property type="entry name" value="FAD/NAD(P)-binding domain"/>
    <property type="match status" value="1"/>
</dbReference>
<dbReference type="Pfam" id="PF01266">
    <property type="entry name" value="DAO"/>
    <property type="match status" value="1"/>
</dbReference>
<evidence type="ECO:0000313" key="2">
    <source>
        <dbReference type="EMBL" id="KIW40852.1"/>
    </source>
</evidence>
<dbReference type="VEuPathDB" id="FungiDB:PV06_08022"/>
<accession>A0A0D2BTR6</accession>